<dbReference type="Pfam" id="PF00291">
    <property type="entry name" value="PALP"/>
    <property type="match status" value="1"/>
</dbReference>
<dbReference type="CDD" id="cd01561">
    <property type="entry name" value="CBS_like"/>
    <property type="match status" value="1"/>
</dbReference>
<dbReference type="SUPFAM" id="SSF53686">
    <property type="entry name" value="Tryptophan synthase beta subunit-like PLP-dependent enzymes"/>
    <property type="match status" value="1"/>
</dbReference>
<dbReference type="FunFam" id="3.40.50.1100:FF:000003">
    <property type="entry name" value="Cystathionine beta-synthase"/>
    <property type="match status" value="1"/>
</dbReference>
<dbReference type="InterPro" id="IPR001216">
    <property type="entry name" value="P-phosphate_BS"/>
</dbReference>
<dbReference type="AlphaFoldDB" id="A0A1G9S0S9"/>
<dbReference type="PROSITE" id="PS51371">
    <property type="entry name" value="CBS"/>
    <property type="match status" value="1"/>
</dbReference>
<dbReference type="InterPro" id="IPR036052">
    <property type="entry name" value="TrpB-like_PALP_sf"/>
</dbReference>
<evidence type="ECO:0000256" key="4">
    <source>
        <dbReference type="PROSITE-ProRule" id="PRU00703"/>
    </source>
</evidence>
<comment type="similarity">
    <text evidence="2">Belongs to the cysteine synthase/cystathionine beta-synthase family.</text>
</comment>
<gene>
    <name evidence="6" type="ORF">SAMN05421820_103427</name>
</gene>
<dbReference type="Pfam" id="PF00571">
    <property type="entry name" value="CBS"/>
    <property type="match status" value="2"/>
</dbReference>
<reference evidence="7" key="1">
    <citation type="submission" date="2016-10" db="EMBL/GenBank/DDBJ databases">
        <authorList>
            <person name="Varghese N."/>
            <person name="Submissions S."/>
        </authorList>
    </citation>
    <scope>NUCLEOTIDE SEQUENCE [LARGE SCALE GENOMIC DNA]</scope>
    <source>
        <strain evidence="7">DSM 19110</strain>
    </source>
</reference>
<evidence type="ECO:0000256" key="1">
    <source>
        <dbReference type="ARBA" id="ARBA00001933"/>
    </source>
</evidence>
<protein>
    <submittedName>
        <fullName evidence="6">Cystathionine beta-synthase</fullName>
    </submittedName>
</protein>
<keyword evidence="3" id="KW-0663">Pyridoxal phosphate</keyword>
<evidence type="ECO:0000313" key="6">
    <source>
        <dbReference type="EMBL" id="SDM29032.1"/>
    </source>
</evidence>
<comment type="cofactor">
    <cofactor evidence="1">
        <name>pyridoxal 5'-phosphate</name>
        <dbReference type="ChEBI" id="CHEBI:597326"/>
    </cofactor>
</comment>
<dbReference type="InterPro" id="IPR001926">
    <property type="entry name" value="TrpB-like_PALP"/>
</dbReference>
<keyword evidence="4" id="KW-0129">CBS domain</keyword>
<dbReference type="FunFam" id="3.40.50.1100:FF:000118">
    <property type="entry name" value="Related to CYS4-cystathionine beta-synthase"/>
    <property type="match status" value="1"/>
</dbReference>
<dbReference type="PANTHER" id="PTHR10314">
    <property type="entry name" value="CYSTATHIONINE BETA-SYNTHASE"/>
    <property type="match status" value="1"/>
</dbReference>
<dbReference type="InterPro" id="IPR046342">
    <property type="entry name" value="CBS_dom_sf"/>
</dbReference>
<dbReference type="SUPFAM" id="SSF54631">
    <property type="entry name" value="CBS-domain pair"/>
    <property type="match status" value="1"/>
</dbReference>
<dbReference type="STRING" id="430522.BFS30_02310"/>
<dbReference type="InterPro" id="IPR050214">
    <property type="entry name" value="Cys_Synth/Cystath_Beta-Synth"/>
</dbReference>
<keyword evidence="7" id="KW-1185">Reference proteome</keyword>
<accession>A0A1G9S0S9</accession>
<dbReference type="GO" id="GO:0016765">
    <property type="term" value="F:transferase activity, transferring alkyl or aryl (other than methyl) groups"/>
    <property type="evidence" value="ECO:0007669"/>
    <property type="project" value="UniProtKB-ARBA"/>
</dbReference>
<dbReference type="Proteomes" id="UP000183200">
    <property type="component" value="Unassembled WGS sequence"/>
</dbReference>
<organism evidence="6 7">
    <name type="scientific">Pedobacter steynii</name>
    <dbReference type="NCBI Taxonomy" id="430522"/>
    <lineage>
        <taxon>Bacteria</taxon>
        <taxon>Pseudomonadati</taxon>
        <taxon>Bacteroidota</taxon>
        <taxon>Sphingobacteriia</taxon>
        <taxon>Sphingobacteriales</taxon>
        <taxon>Sphingobacteriaceae</taxon>
        <taxon>Pedobacter</taxon>
    </lineage>
</organism>
<dbReference type="InterPro" id="IPR000644">
    <property type="entry name" value="CBS_dom"/>
</dbReference>
<evidence type="ECO:0000313" key="7">
    <source>
        <dbReference type="Proteomes" id="UP000183200"/>
    </source>
</evidence>
<dbReference type="EMBL" id="FNGY01000003">
    <property type="protein sequence ID" value="SDM29032.1"/>
    <property type="molecule type" value="Genomic_DNA"/>
</dbReference>
<dbReference type="GO" id="GO:0006535">
    <property type="term" value="P:cysteine biosynthetic process from serine"/>
    <property type="evidence" value="ECO:0007669"/>
    <property type="project" value="InterPro"/>
</dbReference>
<sequence length="478" mass="53029">MSFLELNIELSFVNRILSLNLYFCIMWYNNILETIGNTPLVKLNNITKEIPATVLAKIETTNPGNSIKDRMAVKMIEDAEKSGKLKPGGTIIEGTSGNTGMGLAMAAIIKGYKCIFTTTDKQSKEKVDALRAFGAEVIVCPTNVEPEDPRSYYSVSSRLEREVPNSWKPNQYDNLSNSQAHYEQTGPEIWEQTEGKITHLVVGVGTGGTISGTGKYLKEQNPNIQVWGIDTYGSVFKKYKETGILDKNEIYPYITEGIGEDFLPKNVDFDIIDLFEKVTDKDAALMTRDIARKEGIFVGNSAGSAIAGLLQLKDKLKPEDVVVVIFHDHGSRYMGKMYNEDWLRERGFLKDEKLTARAILAKREATDIVTIDCEKTILEAINNMNTLNISQIPVTQKGMVVGKVAESDILKALLENPSLKSAPVQEIMSSTFPFVDMNTSIDKISALINKENSAVLVEDEQGKIEIITQYDIINAISG</sequence>
<proteinExistence type="inferred from homology"/>
<evidence type="ECO:0000256" key="3">
    <source>
        <dbReference type="ARBA" id="ARBA00022898"/>
    </source>
</evidence>
<evidence type="ECO:0000256" key="2">
    <source>
        <dbReference type="ARBA" id="ARBA00007103"/>
    </source>
</evidence>
<dbReference type="Gene3D" id="3.40.50.1100">
    <property type="match status" value="2"/>
</dbReference>
<dbReference type="SMART" id="SM00116">
    <property type="entry name" value="CBS"/>
    <property type="match status" value="2"/>
</dbReference>
<feature type="domain" description="CBS" evidence="5">
    <location>
        <begin position="361"/>
        <end position="421"/>
    </location>
</feature>
<dbReference type="PROSITE" id="PS00901">
    <property type="entry name" value="CYS_SYNTHASE"/>
    <property type="match status" value="1"/>
</dbReference>
<dbReference type="Gene3D" id="3.10.580.10">
    <property type="entry name" value="CBS-domain"/>
    <property type="match status" value="1"/>
</dbReference>
<name>A0A1G9S0S9_9SPHI</name>
<evidence type="ECO:0000259" key="5">
    <source>
        <dbReference type="PROSITE" id="PS51371"/>
    </source>
</evidence>